<dbReference type="PROSITE" id="PS00086">
    <property type="entry name" value="CYTOCHROME_P450"/>
    <property type="match status" value="1"/>
</dbReference>
<dbReference type="EMBL" id="JAVHUY010000013">
    <property type="protein sequence ID" value="MDQ7905944.1"/>
    <property type="molecule type" value="Genomic_DNA"/>
</dbReference>
<comment type="similarity">
    <text evidence="1 2">Belongs to the cytochrome P450 family.</text>
</comment>
<keyword evidence="2" id="KW-0560">Oxidoreductase</keyword>
<gene>
    <name evidence="3" type="ORF">RB614_15635</name>
</gene>
<keyword evidence="2" id="KW-0349">Heme</keyword>
<dbReference type="InterPro" id="IPR017972">
    <property type="entry name" value="Cyt_P450_CS"/>
</dbReference>
<dbReference type="RefSeq" id="WP_308713346.1">
    <property type="nucleotide sequence ID" value="NZ_JAVHUY010000013.1"/>
</dbReference>
<evidence type="ECO:0000313" key="4">
    <source>
        <dbReference type="Proteomes" id="UP001230908"/>
    </source>
</evidence>
<dbReference type="InterPro" id="IPR036396">
    <property type="entry name" value="Cyt_P450_sf"/>
</dbReference>
<keyword evidence="4" id="KW-1185">Reference proteome</keyword>
<keyword evidence="2" id="KW-0479">Metal-binding</keyword>
<dbReference type="PRINTS" id="PR00359">
    <property type="entry name" value="BP450"/>
</dbReference>
<dbReference type="PANTHER" id="PTHR46696:SF1">
    <property type="entry name" value="CYTOCHROME P450 YJIB-RELATED"/>
    <property type="match status" value="1"/>
</dbReference>
<dbReference type="PANTHER" id="PTHR46696">
    <property type="entry name" value="P450, PUTATIVE (EUROFUNG)-RELATED"/>
    <property type="match status" value="1"/>
</dbReference>
<keyword evidence="2" id="KW-0408">Iron</keyword>
<evidence type="ECO:0000256" key="2">
    <source>
        <dbReference type="RuleBase" id="RU000461"/>
    </source>
</evidence>
<dbReference type="Proteomes" id="UP001230908">
    <property type="component" value="Unassembled WGS sequence"/>
</dbReference>
<accession>A0ABU0ZFW8</accession>
<dbReference type="Gene3D" id="1.10.630.10">
    <property type="entry name" value="Cytochrome P450"/>
    <property type="match status" value="1"/>
</dbReference>
<organism evidence="3 4">
    <name type="scientific">Phytohabitans maris</name>
    <dbReference type="NCBI Taxonomy" id="3071409"/>
    <lineage>
        <taxon>Bacteria</taxon>
        <taxon>Bacillati</taxon>
        <taxon>Actinomycetota</taxon>
        <taxon>Actinomycetes</taxon>
        <taxon>Micromonosporales</taxon>
        <taxon>Micromonosporaceae</taxon>
    </lineage>
</organism>
<comment type="caution">
    <text evidence="3">The sequence shown here is derived from an EMBL/GenBank/DDBJ whole genome shotgun (WGS) entry which is preliminary data.</text>
</comment>
<dbReference type="SUPFAM" id="SSF48264">
    <property type="entry name" value="Cytochrome P450"/>
    <property type="match status" value="1"/>
</dbReference>
<dbReference type="InterPro" id="IPR002397">
    <property type="entry name" value="Cyt_P450_B"/>
</dbReference>
<keyword evidence="2" id="KW-0503">Monooxygenase</keyword>
<evidence type="ECO:0000256" key="1">
    <source>
        <dbReference type="ARBA" id="ARBA00010617"/>
    </source>
</evidence>
<evidence type="ECO:0000313" key="3">
    <source>
        <dbReference type="EMBL" id="MDQ7905944.1"/>
    </source>
</evidence>
<dbReference type="InterPro" id="IPR001128">
    <property type="entry name" value="Cyt_P450"/>
</dbReference>
<dbReference type="Pfam" id="PF00067">
    <property type="entry name" value="p450"/>
    <property type="match status" value="1"/>
</dbReference>
<sequence length="414" mass="45139">MDALRARCPVAATLVDHALYGQGTPHAIWADLRRDAPVLRQVLPDGRAFWSVTSYRGASEVLRDTTTFTSERGTLLYLLGRDDPAAGRQLVATDPPRHTVLRTPIQRVLAAKPVAAMRERLREPVCDTLAPLADGALCDLAERLRHLAVAVMGTLLDLPAQDWPRLADLSIASVAPEDPVFGRPGAGQSVLEDNHRELLTYFHDVVRLRRAHPGSDLVSLLIGTRWDGRLLNQAEVVSNCYSLLLGGSVTMSQVPATTLAELMGTTTLDRWAADPSLLAGGVEEALRWATPNTHFMRYAVQDVELGGQCVNAGDAVVVWLASANRDEDVFSEPATFDVRRSPNKHLAFGIGPHYCVGHNIVRETLKLFFAELFSRFTDLAPAGPGVRLHSHTISGWAALPITARARTPHGLLAY</sequence>
<proteinExistence type="inferred from homology"/>
<protein>
    <submittedName>
        <fullName evidence="3">Cytochrome P450</fullName>
    </submittedName>
</protein>
<reference evidence="3 4" key="1">
    <citation type="submission" date="2023-08" db="EMBL/GenBank/DDBJ databases">
        <title>Phytohabitans sansha sp. nov., isolated from marine sediment.</title>
        <authorList>
            <person name="Zhao Y."/>
            <person name="Yi K."/>
        </authorList>
    </citation>
    <scope>NUCLEOTIDE SEQUENCE [LARGE SCALE GENOMIC DNA]</scope>
    <source>
        <strain evidence="3 4">ZYX-F-186</strain>
    </source>
</reference>
<name>A0ABU0ZFW8_9ACTN</name>